<reference evidence="2 3" key="1">
    <citation type="submission" date="2015-07" db="EMBL/GenBank/DDBJ databases">
        <title>Draft genome sequence of a diazotrophic, plant growth-promoting rhizobacterium of the Pseudomonas syringae complex.</title>
        <authorList>
            <person name="Patten C.L."/>
            <person name="Jeong H."/>
        </authorList>
    </citation>
    <scope>NUCLEOTIDE SEQUENCE [LARGE SCALE GENOMIC DNA]</scope>
    <source>
        <strain evidence="2 3">GR12-2</strain>
    </source>
</reference>
<accession>A0A1C7YW41</accession>
<evidence type="ECO:0000313" key="2">
    <source>
        <dbReference type="EMBL" id="OCR21932.1"/>
    </source>
</evidence>
<keyword evidence="1" id="KW-0812">Transmembrane</keyword>
<dbReference type="PATRIC" id="fig|317.243.peg.2021"/>
<dbReference type="Proteomes" id="UP000093104">
    <property type="component" value="Unassembled WGS sequence"/>
</dbReference>
<dbReference type="RefSeq" id="WP_065836181.1">
    <property type="nucleotide sequence ID" value="NZ_LGSI01000072.1"/>
</dbReference>
<dbReference type="EMBL" id="LGSI01000072">
    <property type="protein sequence ID" value="OCR21932.1"/>
    <property type="molecule type" value="Genomic_DNA"/>
</dbReference>
<keyword evidence="1" id="KW-1133">Transmembrane helix</keyword>
<organism evidence="2 3">
    <name type="scientific">Pseudomonas syringae</name>
    <dbReference type="NCBI Taxonomy" id="317"/>
    <lineage>
        <taxon>Bacteria</taxon>
        <taxon>Pseudomonadati</taxon>
        <taxon>Pseudomonadota</taxon>
        <taxon>Gammaproteobacteria</taxon>
        <taxon>Pseudomonadales</taxon>
        <taxon>Pseudomonadaceae</taxon>
        <taxon>Pseudomonas</taxon>
    </lineage>
</organism>
<comment type="caution">
    <text evidence="2">The sequence shown here is derived from an EMBL/GenBank/DDBJ whole genome shotgun (WGS) entry which is preliminary data.</text>
</comment>
<dbReference type="AlphaFoldDB" id="A0A1C7YW41"/>
<gene>
    <name evidence="2" type="ORF">AFK24_27140</name>
</gene>
<evidence type="ECO:0000313" key="3">
    <source>
        <dbReference type="Proteomes" id="UP000093104"/>
    </source>
</evidence>
<evidence type="ECO:0000256" key="1">
    <source>
        <dbReference type="SAM" id="Phobius"/>
    </source>
</evidence>
<keyword evidence="1" id="KW-0472">Membrane</keyword>
<name>A0A1C7YW41_PSESX</name>
<feature type="transmembrane region" description="Helical" evidence="1">
    <location>
        <begin position="12"/>
        <end position="31"/>
    </location>
</feature>
<proteinExistence type="predicted"/>
<protein>
    <submittedName>
        <fullName evidence="2">Pilus assembly protein</fullName>
    </submittedName>
</protein>
<dbReference type="OrthoDB" id="7156875at2"/>
<sequence>MLFAKTLHRGLKYFYGALLVLYVTAPVYGAFTPSSVPLLSATAIPPNLMLLVDNSGSMNNIIWASAFDPTVVRSTITYIYRGVCTDRRGNEYACDGSSVDIVGDATLTLSTTSFTGCDSTYKYIKRGKLEYCLKLPDPVSVANEGSTRYTADYISYLVDLAVASKVATKDFTNIIPNDFRMNVARTVSTNFVTNSVALVANNASAGTNYTPIRIGLANFNPPTNDDSGPGGKITKDVKDLSEVKKTTYQAAVSANDAATNVTDLKAKIAALRADSNTPLAETYYEITRYFRGMKPYSTYSGAPTTYTSPIQYRCQKNFGVVVTDGLPTYDLTFPADDPDALLGKPRTLPNWDLNAANDGTNPKGNGEGDALYLDDMAKFAYDIDMRKTVKGVGTDLTSKSWDDAGFLQQNMSTYTIGFTAANQMLIDAADTDHGHGKYFQTNDSAGLTTALSSALSDIYAKAGSGGGGAANSATLTSGTRFYQTLYDPIDWHGTINAYDLNTSTGSLSSAVWTTDDKVVNGATPLFESWNTGTTPAKIALDFTKFTAAQQTTLSTGLPTGVTGINLIDWTKGTANTKLRTRTKLLGDIINSPLVAALPADKTSADLIGNTTYSTYLTKKAATSGGMSYSLLVNANDGFFNVLNADGTRRYAYMPSTALASLATIATIGYGASAHKFTVDGQISVFDAQLGTSWRTIAFGGTGAGGKAYYGIKLYESDNVPVALWEVSPPATSDTNNKFNNLGYAYSKPDVARMGDAAGTSIVVVGNGYGSFTGRASLFVLDANTGALIREIQTPIIKTGETDNGLSSVKLKVNSQNVVQAAYAGDLKGRLWKFDMSGATAASWKVAFNGLPLFTASDDGTKPITVQPTLIDHPTNGKMVYFGTGKFNEIADKTTTDQQAFYAIWDADAGAGSITQSNLQVQTISVTPIVLNNNTYYTSSNNDVDWTVKKGWYMNLATSSPYPGERIIYPAQTSRSRIIFTTASVSSTDPCESTGTGRLFELDAAKGGMLNYQVLDTNGDNDITTSDTIVSGLAVFTGIPNLASIVAGTGGANDNKYLIDSSGNLATKLLEKGGTSNVYQRIMWRQIQ</sequence>